<sequence>MRANQLMRSLVRPEQSRRGRNSEAKQAGTPSLQSGASCVEGGVCVEGARKPKEAAVERRSSSDSSKSSSGREWVDYGRDGVVGQQTRRVRRQERVAAMWAGMCHLGMVVFSGGGCISAMSSPSPSHLLAETLCKSVSRGQALSGSRPVPLC</sequence>
<feature type="transmembrane region" description="Helical" evidence="2">
    <location>
        <begin position="96"/>
        <end position="119"/>
    </location>
</feature>
<protein>
    <submittedName>
        <fullName evidence="3">Uncharacterized protein</fullName>
    </submittedName>
</protein>
<name>A0AAJ0H9H4_9PEZI</name>
<evidence type="ECO:0000256" key="2">
    <source>
        <dbReference type="SAM" id="Phobius"/>
    </source>
</evidence>
<evidence type="ECO:0000313" key="3">
    <source>
        <dbReference type="EMBL" id="KAK3344184.1"/>
    </source>
</evidence>
<evidence type="ECO:0000256" key="1">
    <source>
        <dbReference type="SAM" id="MobiDB-lite"/>
    </source>
</evidence>
<keyword evidence="2" id="KW-1133">Transmembrane helix</keyword>
<evidence type="ECO:0000313" key="4">
    <source>
        <dbReference type="Proteomes" id="UP001275084"/>
    </source>
</evidence>
<comment type="caution">
    <text evidence="3">The sequence shown here is derived from an EMBL/GenBank/DDBJ whole genome shotgun (WGS) entry which is preliminary data.</text>
</comment>
<proteinExistence type="predicted"/>
<feature type="compositionally biased region" description="Basic and acidic residues" evidence="1">
    <location>
        <begin position="14"/>
        <end position="23"/>
    </location>
</feature>
<dbReference type="Proteomes" id="UP001275084">
    <property type="component" value="Unassembled WGS sequence"/>
</dbReference>
<feature type="region of interest" description="Disordered" evidence="1">
    <location>
        <begin position="49"/>
        <end position="85"/>
    </location>
</feature>
<dbReference type="AlphaFoldDB" id="A0AAJ0H9H4"/>
<keyword evidence="4" id="KW-1185">Reference proteome</keyword>
<reference evidence="3" key="2">
    <citation type="submission" date="2023-06" db="EMBL/GenBank/DDBJ databases">
        <authorList>
            <consortium name="Lawrence Berkeley National Laboratory"/>
            <person name="Haridas S."/>
            <person name="Hensen N."/>
            <person name="Bonometti L."/>
            <person name="Westerberg I."/>
            <person name="Brannstrom I.O."/>
            <person name="Guillou S."/>
            <person name="Cros-Aarteil S."/>
            <person name="Calhoun S."/>
            <person name="Kuo A."/>
            <person name="Mondo S."/>
            <person name="Pangilinan J."/>
            <person name="Riley R."/>
            <person name="Labutti K."/>
            <person name="Andreopoulos B."/>
            <person name="Lipzen A."/>
            <person name="Chen C."/>
            <person name="Yanf M."/>
            <person name="Daum C."/>
            <person name="Ng V."/>
            <person name="Clum A."/>
            <person name="Steindorff A."/>
            <person name="Ohm R."/>
            <person name="Martin F."/>
            <person name="Silar P."/>
            <person name="Natvig D."/>
            <person name="Lalanne C."/>
            <person name="Gautier V."/>
            <person name="Ament-Velasquez S.L."/>
            <person name="Kruys A."/>
            <person name="Hutchinson M.I."/>
            <person name="Powell A.J."/>
            <person name="Barry K."/>
            <person name="Miller A.N."/>
            <person name="Grigoriev I.V."/>
            <person name="Debuchy R."/>
            <person name="Gladieux P."/>
            <person name="Thoren M.H."/>
            <person name="Johannesson H."/>
        </authorList>
    </citation>
    <scope>NUCLEOTIDE SEQUENCE</scope>
    <source>
        <strain evidence="3">CBS 955.72</strain>
    </source>
</reference>
<keyword evidence="2" id="KW-0812">Transmembrane</keyword>
<feature type="region of interest" description="Disordered" evidence="1">
    <location>
        <begin position="1"/>
        <end position="37"/>
    </location>
</feature>
<keyword evidence="2" id="KW-0472">Membrane</keyword>
<reference evidence="3" key="1">
    <citation type="journal article" date="2023" name="Mol. Phylogenet. Evol.">
        <title>Genome-scale phylogeny and comparative genomics of the fungal order Sordariales.</title>
        <authorList>
            <person name="Hensen N."/>
            <person name="Bonometti L."/>
            <person name="Westerberg I."/>
            <person name="Brannstrom I.O."/>
            <person name="Guillou S."/>
            <person name="Cros-Aarteil S."/>
            <person name="Calhoun S."/>
            <person name="Haridas S."/>
            <person name="Kuo A."/>
            <person name="Mondo S."/>
            <person name="Pangilinan J."/>
            <person name="Riley R."/>
            <person name="LaButti K."/>
            <person name="Andreopoulos B."/>
            <person name="Lipzen A."/>
            <person name="Chen C."/>
            <person name="Yan M."/>
            <person name="Daum C."/>
            <person name="Ng V."/>
            <person name="Clum A."/>
            <person name="Steindorff A."/>
            <person name="Ohm R.A."/>
            <person name="Martin F."/>
            <person name="Silar P."/>
            <person name="Natvig D.O."/>
            <person name="Lalanne C."/>
            <person name="Gautier V."/>
            <person name="Ament-Velasquez S.L."/>
            <person name="Kruys A."/>
            <person name="Hutchinson M.I."/>
            <person name="Powell A.J."/>
            <person name="Barry K."/>
            <person name="Miller A.N."/>
            <person name="Grigoriev I.V."/>
            <person name="Debuchy R."/>
            <person name="Gladieux P."/>
            <person name="Hiltunen Thoren M."/>
            <person name="Johannesson H."/>
        </authorList>
    </citation>
    <scope>NUCLEOTIDE SEQUENCE</scope>
    <source>
        <strain evidence="3">CBS 955.72</strain>
    </source>
</reference>
<organism evidence="3 4">
    <name type="scientific">Lasiosphaeria hispida</name>
    <dbReference type="NCBI Taxonomy" id="260671"/>
    <lineage>
        <taxon>Eukaryota</taxon>
        <taxon>Fungi</taxon>
        <taxon>Dikarya</taxon>
        <taxon>Ascomycota</taxon>
        <taxon>Pezizomycotina</taxon>
        <taxon>Sordariomycetes</taxon>
        <taxon>Sordariomycetidae</taxon>
        <taxon>Sordariales</taxon>
        <taxon>Lasiosphaeriaceae</taxon>
        <taxon>Lasiosphaeria</taxon>
    </lineage>
</organism>
<gene>
    <name evidence="3" type="ORF">B0T25DRAFT_320138</name>
</gene>
<dbReference type="EMBL" id="JAUIQD010000007">
    <property type="protein sequence ID" value="KAK3344184.1"/>
    <property type="molecule type" value="Genomic_DNA"/>
</dbReference>
<feature type="compositionally biased region" description="Basic and acidic residues" evidence="1">
    <location>
        <begin position="49"/>
        <end position="61"/>
    </location>
</feature>
<accession>A0AAJ0H9H4</accession>